<dbReference type="PRINTS" id="PR00081">
    <property type="entry name" value="GDHRDH"/>
</dbReference>
<dbReference type="Gene3D" id="3.40.50.720">
    <property type="entry name" value="NAD(P)-binding Rossmann-like Domain"/>
    <property type="match status" value="1"/>
</dbReference>
<dbReference type="InterPro" id="IPR057326">
    <property type="entry name" value="KR_dom"/>
</dbReference>
<evidence type="ECO:0000313" key="4">
    <source>
        <dbReference type="Proteomes" id="UP001525968"/>
    </source>
</evidence>
<dbReference type="SMART" id="SM00822">
    <property type="entry name" value="PKS_KR"/>
    <property type="match status" value="1"/>
</dbReference>
<evidence type="ECO:0000313" key="3">
    <source>
        <dbReference type="EMBL" id="MCT9810636.1"/>
    </source>
</evidence>
<gene>
    <name evidence="3" type="ORF">N0K08_08325</name>
</gene>
<dbReference type="PANTHER" id="PTHR42879:SF2">
    <property type="entry name" value="3-OXOACYL-[ACYL-CARRIER-PROTEIN] REDUCTASE FABG"/>
    <property type="match status" value="1"/>
</dbReference>
<dbReference type="SUPFAM" id="SSF51735">
    <property type="entry name" value="NAD(P)-binding Rossmann-fold domains"/>
    <property type="match status" value="1"/>
</dbReference>
<reference evidence="3 4" key="1">
    <citation type="submission" date="2022-09" db="EMBL/GenBank/DDBJ databases">
        <title>Draft genome of isolate Be4.</title>
        <authorList>
            <person name="Sanchez-Castro I."/>
            <person name="Martinez-Rodriguez P."/>
            <person name="Descostes M."/>
            <person name="Merroun M."/>
        </authorList>
    </citation>
    <scope>NUCLEOTIDE SEQUENCE [LARGE SCALE GENOMIC DNA]</scope>
    <source>
        <strain evidence="3 4">Be4</strain>
    </source>
</reference>
<evidence type="ECO:0000256" key="1">
    <source>
        <dbReference type="ARBA" id="ARBA00006484"/>
    </source>
</evidence>
<dbReference type="PRINTS" id="PR00080">
    <property type="entry name" value="SDRFAMILY"/>
</dbReference>
<dbReference type="PANTHER" id="PTHR42879">
    <property type="entry name" value="3-OXOACYL-(ACYL-CARRIER-PROTEIN) REDUCTASE"/>
    <property type="match status" value="1"/>
</dbReference>
<keyword evidence="4" id="KW-1185">Reference proteome</keyword>
<organism evidence="3 4">
    <name type="scientific">Acidovorax bellezanensis</name>
    <dbReference type="NCBI Taxonomy" id="2976702"/>
    <lineage>
        <taxon>Bacteria</taxon>
        <taxon>Pseudomonadati</taxon>
        <taxon>Pseudomonadota</taxon>
        <taxon>Betaproteobacteria</taxon>
        <taxon>Burkholderiales</taxon>
        <taxon>Comamonadaceae</taxon>
        <taxon>Acidovorax</taxon>
    </lineage>
</organism>
<dbReference type="InterPro" id="IPR020904">
    <property type="entry name" value="Sc_DH/Rdtase_CS"/>
</dbReference>
<evidence type="ECO:0000259" key="2">
    <source>
        <dbReference type="SMART" id="SM00822"/>
    </source>
</evidence>
<dbReference type="Pfam" id="PF13561">
    <property type="entry name" value="adh_short_C2"/>
    <property type="match status" value="1"/>
</dbReference>
<dbReference type="InterPro" id="IPR050259">
    <property type="entry name" value="SDR"/>
</dbReference>
<accession>A0ABT2PJH6</accession>
<dbReference type="Proteomes" id="UP001525968">
    <property type="component" value="Unassembled WGS sequence"/>
</dbReference>
<sequence>MVASYLEKTFGLQGRVACITGSAAGLGLAIATHLGQAGARIVVNDLDAQRCEDAVRTLTAAGIEARYAVFDVSQADAVGQAIATLAEQGWAPDILVSNAGNQNRQPVTDMTLAQWKSLFAVHVDGAFNCAHAVLPHMVKKGFGRIVLMSSVAGQACMPGIAAYASAKGAIAAFTRALAVEYGSAGITSNALAPGFVRTQFTRGLQEREGFDDFLHSAVPLGRWGEPDDIAPAVVYLASNAGAFVNGHVLAIDGGMLARM</sequence>
<comment type="caution">
    <text evidence="3">The sequence shown here is derived from an EMBL/GenBank/DDBJ whole genome shotgun (WGS) entry which is preliminary data.</text>
</comment>
<dbReference type="InterPro" id="IPR036291">
    <property type="entry name" value="NAD(P)-bd_dom_sf"/>
</dbReference>
<protein>
    <submittedName>
        <fullName evidence="3">SDR family oxidoreductase</fullName>
    </submittedName>
</protein>
<feature type="domain" description="Ketoreductase" evidence="2">
    <location>
        <begin position="15"/>
        <end position="199"/>
    </location>
</feature>
<dbReference type="EMBL" id="JAODYH010000004">
    <property type="protein sequence ID" value="MCT9810636.1"/>
    <property type="molecule type" value="Genomic_DNA"/>
</dbReference>
<proteinExistence type="inferred from homology"/>
<dbReference type="PROSITE" id="PS00061">
    <property type="entry name" value="ADH_SHORT"/>
    <property type="match status" value="1"/>
</dbReference>
<comment type="similarity">
    <text evidence="1">Belongs to the short-chain dehydrogenases/reductases (SDR) family.</text>
</comment>
<dbReference type="RefSeq" id="WP_261499732.1">
    <property type="nucleotide sequence ID" value="NZ_JAODYH010000004.1"/>
</dbReference>
<name>A0ABT2PJH6_9BURK</name>
<dbReference type="InterPro" id="IPR002347">
    <property type="entry name" value="SDR_fam"/>
</dbReference>